<evidence type="ECO:0000256" key="1">
    <source>
        <dbReference type="SAM" id="MobiDB-lite"/>
    </source>
</evidence>
<dbReference type="EMBL" id="MU069936">
    <property type="protein sequence ID" value="KAF5831590.1"/>
    <property type="molecule type" value="Genomic_DNA"/>
</dbReference>
<dbReference type="Proteomes" id="UP000815325">
    <property type="component" value="Unassembled WGS sequence"/>
</dbReference>
<evidence type="ECO:0000313" key="3">
    <source>
        <dbReference type="Proteomes" id="UP000815325"/>
    </source>
</evidence>
<organism evidence="2 3">
    <name type="scientific">Dunaliella salina</name>
    <name type="common">Green alga</name>
    <name type="synonym">Protococcus salinus</name>
    <dbReference type="NCBI Taxonomy" id="3046"/>
    <lineage>
        <taxon>Eukaryota</taxon>
        <taxon>Viridiplantae</taxon>
        <taxon>Chlorophyta</taxon>
        <taxon>core chlorophytes</taxon>
        <taxon>Chlorophyceae</taxon>
        <taxon>CS clade</taxon>
        <taxon>Chlamydomonadales</taxon>
        <taxon>Dunaliellaceae</taxon>
        <taxon>Dunaliella</taxon>
    </lineage>
</organism>
<protein>
    <recommendedName>
        <fullName evidence="4">Right handed beta helix domain-containing protein</fullName>
    </recommendedName>
</protein>
<feature type="compositionally biased region" description="Polar residues" evidence="1">
    <location>
        <begin position="57"/>
        <end position="76"/>
    </location>
</feature>
<keyword evidence="3" id="KW-1185">Reference proteome</keyword>
<proteinExistence type="predicted"/>
<evidence type="ECO:0000313" key="2">
    <source>
        <dbReference type="EMBL" id="KAF5831590.1"/>
    </source>
</evidence>
<name>A0ABQ7GAG1_DUNSA</name>
<comment type="caution">
    <text evidence="2">The sequence shown here is derived from an EMBL/GenBank/DDBJ whole genome shotgun (WGS) entry which is preliminary data.</text>
</comment>
<reference evidence="2" key="1">
    <citation type="submission" date="2017-08" db="EMBL/GenBank/DDBJ databases">
        <authorList>
            <person name="Polle J.E."/>
            <person name="Barry K."/>
            <person name="Cushman J."/>
            <person name="Schmutz J."/>
            <person name="Tran D."/>
            <person name="Hathwaick L.T."/>
            <person name="Yim W.C."/>
            <person name="Jenkins J."/>
            <person name="Mckie-Krisberg Z.M."/>
            <person name="Prochnik S."/>
            <person name="Lindquist E."/>
            <person name="Dockter R.B."/>
            <person name="Adam C."/>
            <person name="Molina H."/>
            <person name="Bunkerborg J."/>
            <person name="Jin E."/>
            <person name="Buchheim M."/>
            <person name="Magnuson J."/>
        </authorList>
    </citation>
    <scope>NUCLEOTIDE SEQUENCE</scope>
    <source>
        <strain evidence="2">CCAP 19/18</strain>
    </source>
</reference>
<dbReference type="SUPFAM" id="SSF51126">
    <property type="entry name" value="Pectin lyase-like"/>
    <property type="match status" value="1"/>
</dbReference>
<accession>A0ABQ7GAG1</accession>
<feature type="region of interest" description="Disordered" evidence="1">
    <location>
        <begin position="1"/>
        <end position="39"/>
    </location>
</feature>
<sequence length="348" mass="36201">MGNICGGDRKLAPAGPPEATGEGSLSSPQAWEKPHHKDRRRSVAFLSSFIARRDSTHTSGANTSGAEESGNDNVDGTTLMVPPSTNLAQLQSMMDIADEGTTLDLQNATIQMDGAELAGGCLRVSRSIRLFNGTLLLPPHCSVSLATPDCVLTLSEISIGFDSLGAKMPAISVSKGAHLHLDDCCIEGGSAGDAVQVSGTGSSMRARSCEIRSSGQGAAVTAVRGGHATVIDCSLQGAAISDGAIRDLEGCTMCIAGTYGLNVSDRGTAHLVGCFLSDSGMHNAVVSGGAAAFLQRCRTFGNSSRRYVAYGNNSKLEVTDCLWSPLPPPKMLQGATRQHTPVLPEWLR</sequence>
<gene>
    <name evidence="2" type="ORF">DUNSADRAFT_12924</name>
</gene>
<dbReference type="InterPro" id="IPR011050">
    <property type="entry name" value="Pectin_lyase_fold/virulence"/>
</dbReference>
<evidence type="ECO:0008006" key="4">
    <source>
        <dbReference type="Google" id="ProtNLM"/>
    </source>
</evidence>
<feature type="region of interest" description="Disordered" evidence="1">
    <location>
        <begin position="56"/>
        <end position="77"/>
    </location>
</feature>